<accession>A0A9X7JVE5</accession>
<evidence type="ECO:0000313" key="2">
    <source>
        <dbReference type="EMBL" id="PSJ30436.1"/>
    </source>
</evidence>
<feature type="transmembrane region" description="Helical" evidence="1">
    <location>
        <begin position="214"/>
        <end position="232"/>
    </location>
</feature>
<feature type="transmembrane region" description="Helical" evidence="1">
    <location>
        <begin position="98"/>
        <end position="124"/>
    </location>
</feature>
<feature type="transmembrane region" description="Helical" evidence="1">
    <location>
        <begin position="14"/>
        <end position="38"/>
    </location>
</feature>
<dbReference type="AlphaFoldDB" id="A0A9X7JVE5"/>
<evidence type="ECO:0008006" key="4">
    <source>
        <dbReference type="Google" id="ProtNLM"/>
    </source>
</evidence>
<feature type="transmembrane region" description="Helical" evidence="1">
    <location>
        <begin position="62"/>
        <end position="86"/>
    </location>
</feature>
<comment type="caution">
    <text evidence="2">The sequence shown here is derived from an EMBL/GenBank/DDBJ whole genome shotgun (WGS) entry which is preliminary data.</text>
</comment>
<name>A0A9X7JVE5_9ACTN</name>
<keyword evidence="1" id="KW-1133">Transmembrane helix</keyword>
<dbReference type="OrthoDB" id="5237770at2"/>
<feature type="transmembrane region" description="Helical" evidence="1">
    <location>
        <begin position="179"/>
        <end position="202"/>
    </location>
</feature>
<protein>
    <recommendedName>
        <fullName evidence="4">DUF4386 domain-containing protein</fullName>
    </recommendedName>
</protein>
<gene>
    <name evidence="2" type="ORF">B7P34_02520</name>
</gene>
<dbReference type="Proteomes" id="UP000242427">
    <property type="component" value="Unassembled WGS sequence"/>
</dbReference>
<reference evidence="2 3" key="1">
    <citation type="submission" date="2018-03" db="EMBL/GenBank/DDBJ databases">
        <title>Chitinolytic properties of Streptosporangium nondiastaticum TBG75A20.</title>
        <authorList>
            <person name="Gayathri V."/>
            <person name="Shiburaj S."/>
        </authorList>
    </citation>
    <scope>NUCLEOTIDE SEQUENCE [LARGE SCALE GENOMIC DNA]</scope>
    <source>
        <strain evidence="2 3">TBG75A20</strain>
    </source>
</reference>
<evidence type="ECO:0000313" key="3">
    <source>
        <dbReference type="Proteomes" id="UP000242427"/>
    </source>
</evidence>
<dbReference type="EMBL" id="PXWG01000002">
    <property type="protein sequence ID" value="PSJ30436.1"/>
    <property type="molecule type" value="Genomic_DNA"/>
</dbReference>
<keyword evidence="1" id="KW-0472">Membrane</keyword>
<organism evidence="2 3">
    <name type="scientific">Streptosporangium nondiastaticum</name>
    <dbReference type="NCBI Taxonomy" id="35764"/>
    <lineage>
        <taxon>Bacteria</taxon>
        <taxon>Bacillati</taxon>
        <taxon>Actinomycetota</taxon>
        <taxon>Actinomycetes</taxon>
        <taxon>Streptosporangiales</taxon>
        <taxon>Streptosporangiaceae</taxon>
        <taxon>Streptosporangium</taxon>
    </lineage>
</organism>
<keyword evidence="3" id="KW-1185">Reference proteome</keyword>
<sequence length="239" mass="25423">MTTNTRRPQTARVYLRWAAVAGLVPLPLSVLFISIGAVPWPESGQDGQAYLEYVLHNHVGEIQTICWMVIMVALMVWAIALAMFYIHRSGGPTASALAILLGTTAYAIAGGVAGALFNGVVLYARGNPSFGSDPADFRVIAFGWENLGMMFGMGSVLWVLAFAGVAAANRATPILPRALAEWCGIAIAVISVGSLGFCFAYRGPWSYGSIGHTLLVMAPQFAWLAAVSVALFKAARRAQ</sequence>
<keyword evidence="1" id="KW-0812">Transmembrane</keyword>
<dbReference type="RefSeq" id="WP_106674086.1">
    <property type="nucleotide sequence ID" value="NZ_PXWG01000002.1"/>
</dbReference>
<evidence type="ECO:0000256" key="1">
    <source>
        <dbReference type="SAM" id="Phobius"/>
    </source>
</evidence>
<feature type="transmembrane region" description="Helical" evidence="1">
    <location>
        <begin position="147"/>
        <end position="167"/>
    </location>
</feature>
<proteinExistence type="predicted"/>